<dbReference type="PANTHER" id="PTHR36617:SF5">
    <property type="entry name" value="OS05G0421675 PROTEIN"/>
    <property type="match status" value="1"/>
</dbReference>
<proteinExistence type="predicted"/>
<feature type="transmembrane region" description="Helical" evidence="1">
    <location>
        <begin position="93"/>
        <end position="112"/>
    </location>
</feature>
<dbReference type="AlphaFoldDB" id="A0A392MBK3"/>
<keyword evidence="1" id="KW-1133">Transmembrane helix</keyword>
<evidence type="ECO:0000313" key="2">
    <source>
        <dbReference type="EMBL" id="MCH84178.1"/>
    </source>
</evidence>
<protein>
    <submittedName>
        <fullName evidence="2">C-terminal binding protein</fullName>
    </submittedName>
</protein>
<comment type="caution">
    <text evidence="2">The sequence shown here is derived from an EMBL/GenBank/DDBJ whole genome shotgun (WGS) entry which is preliminary data.</text>
</comment>
<gene>
    <name evidence="2" type="ORF">A2U01_0005009</name>
</gene>
<evidence type="ECO:0000313" key="3">
    <source>
        <dbReference type="Proteomes" id="UP000265520"/>
    </source>
</evidence>
<accession>A0A392MBK3</accession>
<keyword evidence="1" id="KW-0472">Membrane</keyword>
<keyword evidence="3" id="KW-1185">Reference proteome</keyword>
<sequence>MVAGVSKIRDGESAEGGGWFEESIARRMGNEVDTFFWTDPWLGGVSLRVRFSRLFNLSINKTSSVADMCELGWEAGGAAWQWRRPFEIWRRRWWGSAGVYFLILSCSLTFQINGIGGMMPVAVTPSEMHTIYSLQWSLLVRMLLQT</sequence>
<name>A0A392MBK3_9FABA</name>
<reference evidence="2 3" key="1">
    <citation type="journal article" date="2018" name="Front. Plant Sci.">
        <title>Red Clover (Trifolium pratense) and Zigzag Clover (T. medium) - A Picture of Genomic Similarities and Differences.</title>
        <authorList>
            <person name="Dluhosova J."/>
            <person name="Istvanek J."/>
            <person name="Nedelnik J."/>
            <person name="Repkova J."/>
        </authorList>
    </citation>
    <scope>NUCLEOTIDE SEQUENCE [LARGE SCALE GENOMIC DNA]</scope>
    <source>
        <strain evidence="3">cv. 10/8</strain>
        <tissue evidence="2">Leaf</tissue>
    </source>
</reference>
<organism evidence="2 3">
    <name type="scientific">Trifolium medium</name>
    <dbReference type="NCBI Taxonomy" id="97028"/>
    <lineage>
        <taxon>Eukaryota</taxon>
        <taxon>Viridiplantae</taxon>
        <taxon>Streptophyta</taxon>
        <taxon>Embryophyta</taxon>
        <taxon>Tracheophyta</taxon>
        <taxon>Spermatophyta</taxon>
        <taxon>Magnoliopsida</taxon>
        <taxon>eudicotyledons</taxon>
        <taxon>Gunneridae</taxon>
        <taxon>Pentapetalae</taxon>
        <taxon>rosids</taxon>
        <taxon>fabids</taxon>
        <taxon>Fabales</taxon>
        <taxon>Fabaceae</taxon>
        <taxon>Papilionoideae</taxon>
        <taxon>50 kb inversion clade</taxon>
        <taxon>NPAAA clade</taxon>
        <taxon>Hologalegina</taxon>
        <taxon>IRL clade</taxon>
        <taxon>Trifolieae</taxon>
        <taxon>Trifolium</taxon>
    </lineage>
</organism>
<dbReference type="Proteomes" id="UP000265520">
    <property type="component" value="Unassembled WGS sequence"/>
</dbReference>
<dbReference type="PANTHER" id="PTHR36617">
    <property type="entry name" value="PROTEIN, PUTATIVE-RELATED"/>
    <property type="match status" value="1"/>
</dbReference>
<keyword evidence="1" id="KW-0812">Transmembrane</keyword>
<evidence type="ECO:0000256" key="1">
    <source>
        <dbReference type="SAM" id="Phobius"/>
    </source>
</evidence>
<dbReference type="EMBL" id="LXQA010006388">
    <property type="protein sequence ID" value="MCH84178.1"/>
    <property type="molecule type" value="Genomic_DNA"/>
</dbReference>